<dbReference type="Pfam" id="PF00497">
    <property type="entry name" value="SBP_bac_3"/>
    <property type="match status" value="1"/>
</dbReference>
<dbReference type="InterPro" id="IPR001638">
    <property type="entry name" value="Solute-binding_3/MltF_N"/>
</dbReference>
<dbReference type="Gene3D" id="3.40.190.10">
    <property type="entry name" value="Periplasmic binding protein-like II"/>
    <property type="match status" value="2"/>
</dbReference>
<feature type="chain" id="PRO_5047252436" evidence="1">
    <location>
        <begin position="20"/>
        <end position="234"/>
    </location>
</feature>
<evidence type="ECO:0000313" key="3">
    <source>
        <dbReference type="EMBL" id="MBW8191571.1"/>
    </source>
</evidence>
<feature type="signal peptide" evidence="1">
    <location>
        <begin position="1"/>
        <end position="19"/>
    </location>
</feature>
<evidence type="ECO:0000256" key="1">
    <source>
        <dbReference type="SAM" id="SignalP"/>
    </source>
</evidence>
<dbReference type="EMBL" id="JAHZSS010000012">
    <property type="protein sequence ID" value="MBW8191571.1"/>
    <property type="molecule type" value="Genomic_DNA"/>
</dbReference>
<comment type="caution">
    <text evidence="3">The sequence shown here is derived from an EMBL/GenBank/DDBJ whole genome shotgun (WGS) entry which is preliminary data.</text>
</comment>
<keyword evidence="1" id="KW-0732">Signal</keyword>
<name>A0ABS7EGU9_9GAMM</name>
<dbReference type="PANTHER" id="PTHR38834">
    <property type="entry name" value="PERIPLASMIC SUBSTRATE BINDING PROTEIN FAMILY 3"/>
    <property type="match status" value="1"/>
</dbReference>
<evidence type="ECO:0000313" key="4">
    <source>
        <dbReference type="Proteomes" id="UP001166251"/>
    </source>
</evidence>
<feature type="domain" description="Solute-binding protein family 3/N-terminal" evidence="2">
    <location>
        <begin position="26"/>
        <end position="229"/>
    </location>
</feature>
<keyword evidence="4" id="KW-1185">Reference proteome</keyword>
<proteinExistence type="predicted"/>
<reference evidence="3" key="1">
    <citation type="submission" date="2021-07" db="EMBL/GenBank/DDBJ databases">
        <title>Neiella marina sp. nov., isolated from the intestinal content of sea cucumber Apostichopus japonicus.</title>
        <authorList>
            <person name="Bai X."/>
        </authorList>
    </citation>
    <scope>NUCLEOTIDE SEQUENCE</scope>
    <source>
        <strain evidence="3">126</strain>
    </source>
</reference>
<dbReference type="RefSeq" id="WP_220104253.1">
    <property type="nucleotide sequence ID" value="NZ_JAHZSS010000012.1"/>
</dbReference>
<sequence>MARLGLLLLLSLMQSQAHALINLLVYDYPPLVETHQDTEPTGQVVDLIKPLFKRAEVPYQFVKQPLRRALHQTSQQRDYCAFPVARTQQREANFKWIGPIAITRHSFYSTSDNPIQLVTLNDAKELTIGVFAGSGVSKYLKDNRFKIYETSSIQQGMQMLKHRRIDLWVTEAQATKELANYGMTNLNSNLSFYTSISFMACNRDLPEKIHRALTTELSHMHRSGETQALLHVGF</sequence>
<protein>
    <submittedName>
        <fullName evidence="3">Transporter substrate-binding domain-containing protein</fullName>
    </submittedName>
</protein>
<gene>
    <name evidence="3" type="ORF">K0504_11030</name>
</gene>
<dbReference type="Proteomes" id="UP001166251">
    <property type="component" value="Unassembled WGS sequence"/>
</dbReference>
<evidence type="ECO:0000259" key="2">
    <source>
        <dbReference type="Pfam" id="PF00497"/>
    </source>
</evidence>
<accession>A0ABS7EGU9</accession>
<dbReference type="PANTHER" id="PTHR38834:SF3">
    <property type="entry name" value="SOLUTE-BINDING PROTEIN FAMILY 3_N-TERMINAL DOMAIN-CONTAINING PROTEIN"/>
    <property type="match status" value="1"/>
</dbReference>
<organism evidence="3 4">
    <name type="scientific">Neiella holothuriorum</name>
    <dbReference type="NCBI Taxonomy" id="2870530"/>
    <lineage>
        <taxon>Bacteria</taxon>
        <taxon>Pseudomonadati</taxon>
        <taxon>Pseudomonadota</taxon>
        <taxon>Gammaproteobacteria</taxon>
        <taxon>Alteromonadales</taxon>
        <taxon>Echinimonadaceae</taxon>
        <taxon>Neiella</taxon>
    </lineage>
</organism>
<dbReference type="SUPFAM" id="SSF53850">
    <property type="entry name" value="Periplasmic binding protein-like II"/>
    <property type="match status" value="1"/>
</dbReference>